<dbReference type="EMBL" id="LHZB01000118">
    <property type="protein sequence ID" value="KXV00077.1"/>
    <property type="molecule type" value="Genomic_DNA"/>
</dbReference>
<accession>A0A149QSI7</accession>
<dbReference type="Proteomes" id="UP000075573">
    <property type="component" value="Unassembled WGS sequence"/>
</dbReference>
<protein>
    <submittedName>
        <fullName evidence="1">Uncharacterized protein</fullName>
    </submittedName>
</protein>
<name>A0A149QSI7_9PROT</name>
<reference evidence="1 2" key="1">
    <citation type="submission" date="2015-06" db="EMBL/GenBank/DDBJ databases">
        <title>Improved classification and identification of acetic acid bacteria using matrix-assisted laser desorption/ionization time-of-flight mass spectrometry; Gluconobacter nephelii and Gluconobacter uchimurae are later heterotypic synonyms of Gluconobacter japonicus and Gluconobacter oxydans, respectively.</title>
        <authorList>
            <person name="Li L."/>
            <person name="Cleenwerck I."/>
            <person name="De Vuyst L."/>
            <person name="Vandamme P."/>
        </authorList>
    </citation>
    <scope>NUCLEOTIDE SEQUENCE [LARGE SCALE GENOMIC DNA]</scope>
    <source>
        <strain evidence="1 2">LMG 1764</strain>
    </source>
</reference>
<dbReference type="RefSeq" id="WP_062497361.1">
    <property type="nucleotide sequence ID" value="NZ_LHZB01000118.1"/>
</dbReference>
<sequence>MNDRLQNFDAGTGKVENLSSAGREIQDALNLSFAEHAHDFPDRCGMMDGGCGIVAEALVSALPSSTLAGWWKDGALQHVMCRTGELYADADGLSTAEDVRVRMAFETGAGQGYLFPVTRRDMQRAGIPMRPDLSTVIADELLDRVAIAVGLDAFEAQMRETCECPELSVNRSLTAPEVPAFFLSPLSLD</sequence>
<proteinExistence type="predicted"/>
<dbReference type="AlphaFoldDB" id="A0A149QSI7"/>
<dbReference type="PATRIC" id="fig|442.7.peg.3359"/>
<evidence type="ECO:0000313" key="2">
    <source>
        <dbReference type="Proteomes" id="UP000075573"/>
    </source>
</evidence>
<organism evidence="1 2">
    <name type="scientific">Gluconobacter potus</name>
    <dbReference type="NCBI Taxonomy" id="2724927"/>
    <lineage>
        <taxon>Bacteria</taxon>
        <taxon>Pseudomonadati</taxon>
        <taxon>Pseudomonadota</taxon>
        <taxon>Alphaproteobacteria</taxon>
        <taxon>Acetobacterales</taxon>
        <taxon>Acetobacteraceae</taxon>
        <taxon>Gluconobacter</taxon>
    </lineage>
</organism>
<comment type="caution">
    <text evidence="1">The sequence shown here is derived from an EMBL/GenBank/DDBJ whole genome shotgun (WGS) entry which is preliminary data.</text>
</comment>
<evidence type="ECO:0000313" key="1">
    <source>
        <dbReference type="EMBL" id="KXV00077.1"/>
    </source>
</evidence>
<gene>
    <name evidence="1" type="ORF">AD929_12675</name>
</gene>